<gene>
    <name evidence="1" type="ORF">GPUH_LOCUS18914</name>
</gene>
<dbReference type="EMBL" id="UYRT01087581">
    <property type="protein sequence ID" value="VDN32713.1"/>
    <property type="molecule type" value="Genomic_DNA"/>
</dbReference>
<proteinExistence type="predicted"/>
<reference evidence="3" key="1">
    <citation type="submission" date="2016-06" db="UniProtKB">
        <authorList>
            <consortium name="WormBaseParasite"/>
        </authorList>
    </citation>
    <scope>IDENTIFICATION</scope>
</reference>
<accession>A0A183ED74</accession>
<dbReference type="WBParaSite" id="GPUH_0001894001-mRNA-1">
    <property type="protein sequence ID" value="GPUH_0001894001-mRNA-1"/>
    <property type="gene ID" value="GPUH_0001894001"/>
</dbReference>
<evidence type="ECO:0000313" key="1">
    <source>
        <dbReference type="EMBL" id="VDN32713.1"/>
    </source>
</evidence>
<evidence type="ECO:0000313" key="3">
    <source>
        <dbReference type="WBParaSite" id="GPUH_0001894001-mRNA-1"/>
    </source>
</evidence>
<protein>
    <submittedName>
        <fullName evidence="3">AMP_N domain-containing protein</fullName>
    </submittedName>
</protein>
<dbReference type="OrthoDB" id="5816542at2759"/>
<organism evidence="3">
    <name type="scientific">Gongylonema pulchrum</name>
    <dbReference type="NCBI Taxonomy" id="637853"/>
    <lineage>
        <taxon>Eukaryota</taxon>
        <taxon>Metazoa</taxon>
        <taxon>Ecdysozoa</taxon>
        <taxon>Nematoda</taxon>
        <taxon>Chromadorea</taxon>
        <taxon>Rhabditida</taxon>
        <taxon>Spirurina</taxon>
        <taxon>Spiruromorpha</taxon>
        <taxon>Spiruroidea</taxon>
        <taxon>Gongylonematidae</taxon>
        <taxon>Gongylonema</taxon>
    </lineage>
</organism>
<sequence>MSLMQLLLAVQFHANPFKIHLNQVKKFIILEGPVVSLPAIPEEEKENLREAGVEELVNTAGYSNDQFAFVDSPLIGDRQERPHRYNLRSKSR</sequence>
<dbReference type="Proteomes" id="UP000271098">
    <property type="component" value="Unassembled WGS sequence"/>
</dbReference>
<evidence type="ECO:0000313" key="2">
    <source>
        <dbReference type="Proteomes" id="UP000271098"/>
    </source>
</evidence>
<name>A0A183ED74_9BILA</name>
<reference evidence="1 2" key="2">
    <citation type="submission" date="2018-11" db="EMBL/GenBank/DDBJ databases">
        <authorList>
            <consortium name="Pathogen Informatics"/>
        </authorList>
    </citation>
    <scope>NUCLEOTIDE SEQUENCE [LARGE SCALE GENOMIC DNA]</scope>
</reference>
<dbReference type="AlphaFoldDB" id="A0A183ED74"/>
<keyword evidence="2" id="KW-1185">Reference proteome</keyword>